<evidence type="ECO:0000256" key="1">
    <source>
        <dbReference type="SAM" id="SignalP"/>
    </source>
</evidence>
<dbReference type="Gene3D" id="3.90.780.10">
    <property type="entry name" value="5'-Nucleotidase, C-terminal domain"/>
    <property type="match status" value="1"/>
</dbReference>
<dbReference type="PANTHER" id="PTHR11575:SF24">
    <property type="entry name" value="5'-NUCLEOTIDASE"/>
    <property type="match status" value="1"/>
</dbReference>
<keyword evidence="1" id="KW-0732">Signal</keyword>
<dbReference type="Proteomes" id="UP000639859">
    <property type="component" value="Unassembled WGS sequence"/>
</dbReference>
<accession>A0ABS0T3C4</accession>
<evidence type="ECO:0000259" key="2">
    <source>
        <dbReference type="Pfam" id="PF00149"/>
    </source>
</evidence>
<sequence>MTVWNRRTVLGATAASLMLAPAALAATGRARVLMLSDLHSAYGIMPALLEAMRRIVRRDATPSLILLNGDLFEAGNVVAKRTGGTLDWAFLEALAKLAPTVINIGNHDADLVEDVAAAADRARALGITVVSNIVDKRTGRPVASSRATLDLGFPVHLVGWATNSIDTYPKAIRPDLSIPAPTPWAQSNLPGSPPDDGLLVVMSHAGLPADRPLLPSLPDRTLFLGGHNHLTVEHAQGSSRYVHTGAWGQPLTVATIDRSRAKDPIRIARVVVDPRGPADAALARQVRETLAATLTPQERAVVAKIPKALSLGDSGRHVAGLMAKAAGADAGFMGHTTMGMGLPAGDLTRYAYDSVVRFDGTIMKAEIDAKTLADILSRADQDRGFPFDKLTGDFAYAGGRVVPDKARLTLVTTDWCAKRQKEYFGREDLVFGETDLRVKPAILKGLAG</sequence>
<proteinExistence type="predicted"/>
<dbReference type="InterPro" id="IPR004843">
    <property type="entry name" value="Calcineurin-like_PHP"/>
</dbReference>
<gene>
    <name evidence="3" type="ORF">I4Q42_22180</name>
</gene>
<dbReference type="SUPFAM" id="SSF55816">
    <property type="entry name" value="5'-nucleotidase (syn. UDP-sugar hydrolase), C-terminal domain"/>
    <property type="match status" value="1"/>
</dbReference>
<organism evidence="3 4">
    <name type="scientific">Caulobacter hibisci</name>
    <dbReference type="NCBI Taxonomy" id="2035993"/>
    <lineage>
        <taxon>Bacteria</taxon>
        <taxon>Pseudomonadati</taxon>
        <taxon>Pseudomonadota</taxon>
        <taxon>Alphaproteobacteria</taxon>
        <taxon>Caulobacterales</taxon>
        <taxon>Caulobacteraceae</taxon>
        <taxon>Caulobacter</taxon>
    </lineage>
</organism>
<name>A0ABS0T3C4_9CAUL</name>
<keyword evidence="4" id="KW-1185">Reference proteome</keyword>
<feature type="domain" description="Calcineurin-like phosphoesterase" evidence="2">
    <location>
        <begin position="31"/>
        <end position="117"/>
    </location>
</feature>
<dbReference type="SUPFAM" id="SSF56300">
    <property type="entry name" value="Metallo-dependent phosphatases"/>
    <property type="match status" value="1"/>
</dbReference>
<dbReference type="PANTHER" id="PTHR11575">
    <property type="entry name" value="5'-NUCLEOTIDASE-RELATED"/>
    <property type="match status" value="1"/>
</dbReference>
<evidence type="ECO:0000313" key="3">
    <source>
        <dbReference type="EMBL" id="MBI1686387.1"/>
    </source>
</evidence>
<dbReference type="PROSITE" id="PS51318">
    <property type="entry name" value="TAT"/>
    <property type="match status" value="1"/>
</dbReference>
<dbReference type="RefSeq" id="WP_198578276.1">
    <property type="nucleotide sequence ID" value="NZ_JADWOX010000021.1"/>
</dbReference>
<dbReference type="InterPro" id="IPR006311">
    <property type="entry name" value="TAT_signal"/>
</dbReference>
<comment type="caution">
    <text evidence="3">The sequence shown here is derived from an EMBL/GenBank/DDBJ whole genome shotgun (WGS) entry which is preliminary data.</text>
</comment>
<dbReference type="Pfam" id="PF00149">
    <property type="entry name" value="Metallophos"/>
    <property type="match status" value="1"/>
</dbReference>
<feature type="signal peptide" evidence="1">
    <location>
        <begin position="1"/>
        <end position="25"/>
    </location>
</feature>
<dbReference type="InterPro" id="IPR029052">
    <property type="entry name" value="Metallo-depent_PP-like"/>
</dbReference>
<dbReference type="InterPro" id="IPR006179">
    <property type="entry name" value="5_nucleotidase/apyrase"/>
</dbReference>
<feature type="chain" id="PRO_5045604582" evidence="1">
    <location>
        <begin position="26"/>
        <end position="448"/>
    </location>
</feature>
<dbReference type="InterPro" id="IPR036907">
    <property type="entry name" value="5'-Nucleotdase_C_sf"/>
</dbReference>
<reference evidence="3 4" key="1">
    <citation type="submission" date="2020-11" db="EMBL/GenBank/DDBJ databases">
        <title>genome sequence of strain KACC 18849.</title>
        <authorList>
            <person name="Gao J."/>
            <person name="Zhang X."/>
        </authorList>
    </citation>
    <scope>NUCLEOTIDE SEQUENCE [LARGE SCALE GENOMIC DNA]</scope>
    <source>
        <strain evidence="3 4">KACC 18849</strain>
    </source>
</reference>
<evidence type="ECO:0000313" key="4">
    <source>
        <dbReference type="Proteomes" id="UP000639859"/>
    </source>
</evidence>
<dbReference type="Gene3D" id="3.60.21.10">
    <property type="match status" value="1"/>
</dbReference>
<protein>
    <submittedName>
        <fullName evidence="3">Metallophosphoesterase</fullName>
    </submittedName>
</protein>
<dbReference type="EMBL" id="JADWOX010000021">
    <property type="protein sequence ID" value="MBI1686387.1"/>
    <property type="molecule type" value="Genomic_DNA"/>
</dbReference>